<dbReference type="PANTHER" id="PTHR32057:SF14">
    <property type="entry name" value="PROTEIN ADENYLYLTRANSFERASE SELO, MITOCHONDRIAL"/>
    <property type="match status" value="1"/>
</dbReference>
<dbReference type="InParanoid" id="A0A067Q711"/>
<dbReference type="GO" id="GO:0005524">
    <property type="term" value="F:ATP binding"/>
    <property type="evidence" value="ECO:0007669"/>
    <property type="project" value="UniProtKB-KW"/>
</dbReference>
<evidence type="ECO:0000313" key="11">
    <source>
        <dbReference type="Proteomes" id="UP000027265"/>
    </source>
</evidence>
<dbReference type="InterPro" id="IPR003846">
    <property type="entry name" value="SelO"/>
</dbReference>
<evidence type="ECO:0000256" key="7">
    <source>
        <dbReference type="ARBA" id="ARBA00022840"/>
    </source>
</evidence>
<dbReference type="STRING" id="933084.A0A067Q711"/>
<comment type="cofactor">
    <cofactor evidence="1">
        <name>Mg(2+)</name>
        <dbReference type="ChEBI" id="CHEBI:18420"/>
    </cofactor>
</comment>
<evidence type="ECO:0000256" key="4">
    <source>
        <dbReference type="ARBA" id="ARBA00022695"/>
    </source>
</evidence>
<comment type="similarity">
    <text evidence="2">Belongs to the SELO family.</text>
</comment>
<name>A0A067Q711_9AGAM</name>
<reference evidence="11" key="1">
    <citation type="journal article" date="2014" name="Proc. Natl. Acad. Sci. U.S.A.">
        <title>Extensive sampling of basidiomycete genomes demonstrates inadequacy of the white-rot/brown-rot paradigm for wood decay fungi.</title>
        <authorList>
            <person name="Riley R."/>
            <person name="Salamov A.A."/>
            <person name="Brown D.W."/>
            <person name="Nagy L.G."/>
            <person name="Floudas D."/>
            <person name="Held B.W."/>
            <person name="Levasseur A."/>
            <person name="Lombard V."/>
            <person name="Morin E."/>
            <person name="Otillar R."/>
            <person name="Lindquist E.A."/>
            <person name="Sun H."/>
            <person name="LaButti K.M."/>
            <person name="Schmutz J."/>
            <person name="Jabbour D."/>
            <person name="Luo H."/>
            <person name="Baker S.E."/>
            <person name="Pisabarro A.G."/>
            <person name="Walton J.D."/>
            <person name="Blanchette R.A."/>
            <person name="Henrissat B."/>
            <person name="Martin F."/>
            <person name="Cullen D."/>
            <person name="Hibbett D.S."/>
            <person name="Grigoriev I.V."/>
        </authorList>
    </citation>
    <scope>NUCLEOTIDE SEQUENCE [LARGE SCALE GENOMIC DNA]</scope>
    <source>
        <strain evidence="11">MUCL 33604</strain>
    </source>
</reference>
<dbReference type="PANTHER" id="PTHR32057">
    <property type="entry name" value="PROTEIN ADENYLYLTRANSFERASE SELO, MITOCHONDRIAL"/>
    <property type="match status" value="1"/>
</dbReference>
<dbReference type="GO" id="GO:0005739">
    <property type="term" value="C:mitochondrion"/>
    <property type="evidence" value="ECO:0007669"/>
    <property type="project" value="TreeGrafter"/>
</dbReference>
<dbReference type="OrthoDB" id="10254721at2759"/>
<evidence type="ECO:0000256" key="9">
    <source>
        <dbReference type="ARBA" id="ARBA00031547"/>
    </source>
</evidence>
<evidence type="ECO:0000256" key="8">
    <source>
        <dbReference type="ARBA" id="ARBA00022842"/>
    </source>
</evidence>
<dbReference type="Pfam" id="PF02696">
    <property type="entry name" value="SelO"/>
    <property type="match status" value="1"/>
</dbReference>
<keyword evidence="4" id="KW-0548">Nucleotidyltransferase</keyword>
<keyword evidence="8" id="KW-0460">Magnesium</keyword>
<gene>
    <name evidence="10" type="ORF">JAAARDRAFT_127655</name>
</gene>
<keyword evidence="6" id="KW-0547">Nucleotide-binding</keyword>
<dbReference type="EMBL" id="KL197716">
    <property type="protein sequence ID" value="KDQ59282.1"/>
    <property type="molecule type" value="Genomic_DNA"/>
</dbReference>
<keyword evidence="5" id="KW-0479">Metal-binding</keyword>
<dbReference type="FunCoup" id="A0A067Q711">
    <property type="interactions" value="53"/>
</dbReference>
<protein>
    <recommendedName>
        <fullName evidence="9">Selenoprotein O</fullName>
    </recommendedName>
</protein>
<accession>A0A067Q711</accession>
<evidence type="ECO:0000256" key="5">
    <source>
        <dbReference type="ARBA" id="ARBA00022723"/>
    </source>
</evidence>
<evidence type="ECO:0000313" key="10">
    <source>
        <dbReference type="EMBL" id="KDQ59282.1"/>
    </source>
</evidence>
<evidence type="ECO:0000256" key="2">
    <source>
        <dbReference type="ARBA" id="ARBA00009747"/>
    </source>
</evidence>
<sequence>MSNATAPIKRFPISSLPLPPATHLVTHALHPDPATPSVSEFRNLLRSSPSTLRRSRILESSAHFTYVSPLPLPFPYQIKPEEGEKVEDQMAFVEKWLGDREALDEVPNVGGGKGNGHLKKLASKNREYYRELIGLSETGLRDCLPHLHVGDAFATLGTPTLAHEFDDEDIPTASDEEQAIRQELVDVLSGHSVLMTGQDTEDGVTAFGPWSLRYSGHQFGVWAGQLGDGRAISILSTPHPSDTELTYELQLKGAGRTPYSRSADGLAVLRSSIREFLCAEAMHALHIPTTRSLSLISLPHLQVLRERAEFSSVLTRVAPSFIRIGNFEAMNPPEGMMYLMMGGAGSGEQKSWEGLRVLGEWVAKRVLKLGGESDEPWGKKLVFEVARRNAKMVAGWQAYGFMHGVINTDNVSILGLTIDYGPFAFMDVFDPLHICNHSDDAGRYSYRAQPAMILYAAQALLNALAPLIGAEYASSPPSAVKSGWADGASREKIEQWTQKGKDEVEDELRRVVVDVCGEEYGRLMHKRLGLRRSDKSDEAEVSRPLLGLMEEHKLDFHGTFRKLCFFRPSWILPNNTTPTAPSDLDAYISALLSISPEADRMDKAKAAQDFKTWLTKYGNRVQSERDLWADGAEDEESVIQLREKEMKDANPRFVLRQWVLEEVIKKVERDAESGKRVLGKVLKMACSPYDPWGGEGDETTPNEELEPEIREERRFCGLGERKMIGFQCSCSS</sequence>
<dbReference type="GO" id="GO:0070733">
    <property type="term" value="F:AMPylase activity"/>
    <property type="evidence" value="ECO:0007669"/>
    <property type="project" value="TreeGrafter"/>
</dbReference>
<dbReference type="AlphaFoldDB" id="A0A067Q711"/>
<dbReference type="GO" id="GO:0046872">
    <property type="term" value="F:metal ion binding"/>
    <property type="evidence" value="ECO:0007669"/>
    <property type="project" value="UniProtKB-KW"/>
</dbReference>
<dbReference type="Proteomes" id="UP000027265">
    <property type="component" value="Unassembled WGS sequence"/>
</dbReference>
<keyword evidence="11" id="KW-1185">Reference proteome</keyword>
<keyword evidence="3" id="KW-0808">Transferase</keyword>
<evidence type="ECO:0000256" key="1">
    <source>
        <dbReference type="ARBA" id="ARBA00001946"/>
    </source>
</evidence>
<proteinExistence type="inferred from homology"/>
<organism evidence="10 11">
    <name type="scientific">Jaapia argillacea MUCL 33604</name>
    <dbReference type="NCBI Taxonomy" id="933084"/>
    <lineage>
        <taxon>Eukaryota</taxon>
        <taxon>Fungi</taxon>
        <taxon>Dikarya</taxon>
        <taxon>Basidiomycota</taxon>
        <taxon>Agaricomycotina</taxon>
        <taxon>Agaricomycetes</taxon>
        <taxon>Agaricomycetidae</taxon>
        <taxon>Jaapiales</taxon>
        <taxon>Jaapiaceae</taxon>
        <taxon>Jaapia</taxon>
    </lineage>
</organism>
<evidence type="ECO:0000256" key="6">
    <source>
        <dbReference type="ARBA" id="ARBA00022741"/>
    </source>
</evidence>
<dbReference type="HOGENOM" id="CLU_010245_2_0_1"/>
<keyword evidence="7" id="KW-0067">ATP-binding</keyword>
<evidence type="ECO:0000256" key="3">
    <source>
        <dbReference type="ARBA" id="ARBA00022679"/>
    </source>
</evidence>